<dbReference type="STRING" id="1797714.A3D04_00980"/>
<dbReference type="PANTHER" id="PTHR43793:SF1">
    <property type="entry name" value="FAD SYNTHASE"/>
    <property type="match status" value="1"/>
</dbReference>
<evidence type="ECO:0000313" key="5">
    <source>
        <dbReference type="Proteomes" id="UP000177369"/>
    </source>
</evidence>
<dbReference type="Proteomes" id="UP000177369">
    <property type="component" value="Unassembled WGS sequence"/>
</dbReference>
<dbReference type="InterPro" id="IPR050385">
    <property type="entry name" value="Archaeal_FAD_synthase"/>
</dbReference>
<dbReference type="EMBL" id="MFBD01000028">
    <property type="protein sequence ID" value="OGD88468.1"/>
    <property type="molecule type" value="Genomic_DNA"/>
</dbReference>
<comment type="caution">
    <text evidence="4">The sequence shown here is derived from an EMBL/GenBank/DDBJ whole genome shotgun (WGS) entry which is preliminary data.</text>
</comment>
<name>A0A1F5G9D4_9BACT</name>
<dbReference type="InterPro" id="IPR014729">
    <property type="entry name" value="Rossmann-like_a/b/a_fold"/>
</dbReference>
<dbReference type="NCBIfam" id="TIGR00125">
    <property type="entry name" value="cyt_tran_rel"/>
    <property type="match status" value="1"/>
</dbReference>
<protein>
    <recommendedName>
        <fullName evidence="3">Cytidyltransferase-like domain-containing protein</fullName>
    </recommendedName>
</protein>
<dbReference type="SUPFAM" id="SSF52374">
    <property type="entry name" value="Nucleotidylyl transferase"/>
    <property type="match status" value="1"/>
</dbReference>
<keyword evidence="1" id="KW-0808">Transferase</keyword>
<evidence type="ECO:0000259" key="3">
    <source>
        <dbReference type="Pfam" id="PF01467"/>
    </source>
</evidence>
<dbReference type="PANTHER" id="PTHR43793">
    <property type="entry name" value="FAD SYNTHASE"/>
    <property type="match status" value="1"/>
</dbReference>
<evidence type="ECO:0000256" key="2">
    <source>
        <dbReference type="ARBA" id="ARBA00022695"/>
    </source>
</evidence>
<dbReference type="Gene3D" id="3.40.50.620">
    <property type="entry name" value="HUPs"/>
    <property type="match status" value="1"/>
</dbReference>
<sequence>MKLVMVFGAFDGLHPGHLDFFKQAKKYGDKLLVSVGTDGNVEKIKGKKPLFSQTERLALVDNCRIVDKAVIGAEDNFFENIASYEPDVICLGYDQWAEDKDVKESLKDVGLKSTQVIRLKPYAQKRAKSSIAKVKSVDF</sequence>
<evidence type="ECO:0000313" key="4">
    <source>
        <dbReference type="EMBL" id="OGD88468.1"/>
    </source>
</evidence>
<dbReference type="AlphaFoldDB" id="A0A1F5G9D4"/>
<organism evidence="4 5">
    <name type="scientific">Candidatus Curtissbacteria bacterium RIFCSPHIGHO2_02_FULL_40_16b</name>
    <dbReference type="NCBI Taxonomy" id="1797714"/>
    <lineage>
        <taxon>Bacteria</taxon>
        <taxon>Candidatus Curtissiibacteriota</taxon>
    </lineage>
</organism>
<dbReference type="Pfam" id="PF01467">
    <property type="entry name" value="CTP_transf_like"/>
    <property type="match status" value="1"/>
</dbReference>
<dbReference type="GO" id="GO:0016779">
    <property type="term" value="F:nucleotidyltransferase activity"/>
    <property type="evidence" value="ECO:0007669"/>
    <property type="project" value="UniProtKB-KW"/>
</dbReference>
<accession>A0A1F5G9D4</accession>
<keyword evidence="2" id="KW-0548">Nucleotidyltransferase</keyword>
<gene>
    <name evidence="4" type="ORF">A3D04_00980</name>
</gene>
<proteinExistence type="predicted"/>
<evidence type="ECO:0000256" key="1">
    <source>
        <dbReference type="ARBA" id="ARBA00022679"/>
    </source>
</evidence>
<dbReference type="InterPro" id="IPR004821">
    <property type="entry name" value="Cyt_trans-like"/>
</dbReference>
<feature type="domain" description="Cytidyltransferase-like" evidence="3">
    <location>
        <begin position="6"/>
        <end position="117"/>
    </location>
</feature>
<reference evidence="4 5" key="1">
    <citation type="journal article" date="2016" name="Nat. Commun.">
        <title>Thousands of microbial genomes shed light on interconnected biogeochemical processes in an aquifer system.</title>
        <authorList>
            <person name="Anantharaman K."/>
            <person name="Brown C.T."/>
            <person name="Hug L.A."/>
            <person name="Sharon I."/>
            <person name="Castelle C.J."/>
            <person name="Probst A.J."/>
            <person name="Thomas B.C."/>
            <person name="Singh A."/>
            <person name="Wilkins M.J."/>
            <person name="Karaoz U."/>
            <person name="Brodie E.L."/>
            <person name="Williams K.H."/>
            <person name="Hubbard S.S."/>
            <person name="Banfield J.F."/>
        </authorList>
    </citation>
    <scope>NUCLEOTIDE SEQUENCE [LARGE SCALE GENOMIC DNA]</scope>
</reference>